<protein>
    <submittedName>
        <fullName evidence="1">Uncharacterized protein</fullName>
    </submittedName>
</protein>
<sequence length="75" mass="7988">MNRTHVVERAYQLARSPDCLNTGDVVKALSGEGYSGAEISHFQGSSIRADLNRICKMPKPDLVANADAEPASDAA</sequence>
<reference evidence="1 2" key="1">
    <citation type="submission" date="2019-03" db="EMBL/GenBank/DDBJ databases">
        <title>Draft genome of Brevundimonas sp. a heavy metal resistant soil bacteria.</title>
        <authorList>
            <person name="Soto J."/>
        </authorList>
    </citation>
    <scope>NUCLEOTIDE SEQUENCE [LARGE SCALE GENOMIC DNA]</scope>
    <source>
        <strain evidence="1 2">B-10</strain>
    </source>
</reference>
<dbReference type="RefSeq" id="WP_135193565.1">
    <property type="nucleotide sequence ID" value="NZ_SPVH01000002.1"/>
</dbReference>
<organism evidence="1 2">
    <name type="scientific">Brevundimonas intermedia</name>
    <dbReference type="NCBI Taxonomy" id="74315"/>
    <lineage>
        <taxon>Bacteria</taxon>
        <taxon>Pseudomonadati</taxon>
        <taxon>Pseudomonadota</taxon>
        <taxon>Alphaproteobacteria</taxon>
        <taxon>Caulobacterales</taxon>
        <taxon>Caulobacteraceae</taxon>
        <taxon>Brevundimonas</taxon>
    </lineage>
</organism>
<proteinExistence type="predicted"/>
<dbReference type="Proteomes" id="UP000298216">
    <property type="component" value="Unassembled WGS sequence"/>
</dbReference>
<dbReference type="EMBL" id="SPVH01000002">
    <property type="protein sequence ID" value="TFW14176.1"/>
    <property type="molecule type" value="Genomic_DNA"/>
</dbReference>
<keyword evidence="2" id="KW-1185">Reference proteome</keyword>
<dbReference type="OrthoDB" id="7205828at2"/>
<comment type="caution">
    <text evidence="1">The sequence shown here is derived from an EMBL/GenBank/DDBJ whole genome shotgun (WGS) entry which is preliminary data.</text>
</comment>
<accession>A0A4Y9S294</accession>
<evidence type="ECO:0000313" key="1">
    <source>
        <dbReference type="EMBL" id="TFW14176.1"/>
    </source>
</evidence>
<evidence type="ECO:0000313" key="2">
    <source>
        <dbReference type="Proteomes" id="UP000298216"/>
    </source>
</evidence>
<dbReference type="AlphaFoldDB" id="A0A4Y9S294"/>
<gene>
    <name evidence="1" type="ORF">EGY25_02915</name>
</gene>
<name>A0A4Y9S294_9CAUL</name>